<dbReference type="EMBL" id="JBBPBN010000025">
    <property type="protein sequence ID" value="KAK9008981.1"/>
    <property type="molecule type" value="Genomic_DNA"/>
</dbReference>
<organism evidence="2 3">
    <name type="scientific">Hibiscus sabdariffa</name>
    <name type="common">roselle</name>
    <dbReference type="NCBI Taxonomy" id="183260"/>
    <lineage>
        <taxon>Eukaryota</taxon>
        <taxon>Viridiplantae</taxon>
        <taxon>Streptophyta</taxon>
        <taxon>Embryophyta</taxon>
        <taxon>Tracheophyta</taxon>
        <taxon>Spermatophyta</taxon>
        <taxon>Magnoliopsida</taxon>
        <taxon>eudicotyledons</taxon>
        <taxon>Gunneridae</taxon>
        <taxon>Pentapetalae</taxon>
        <taxon>rosids</taxon>
        <taxon>malvids</taxon>
        <taxon>Malvales</taxon>
        <taxon>Malvaceae</taxon>
        <taxon>Malvoideae</taxon>
        <taxon>Hibiscus</taxon>
    </lineage>
</organism>
<sequence>MLGITEGVDKRSCMTMASPSSNTQDMLYPCAIISKDIHQEKYVPFEKKKKDKKKAQTRLEKLKSHGNSLKKQLLFVIMSTHLCQLFSEDYMDKLIHEDFNASVGMIVEWEFINHVSLLSDLDISVTQLASRKEVLR</sequence>
<evidence type="ECO:0000313" key="2">
    <source>
        <dbReference type="EMBL" id="KAK9008981.1"/>
    </source>
</evidence>
<evidence type="ECO:0000256" key="1">
    <source>
        <dbReference type="SAM" id="Coils"/>
    </source>
</evidence>
<keyword evidence="3" id="KW-1185">Reference proteome</keyword>
<feature type="coiled-coil region" evidence="1">
    <location>
        <begin position="45"/>
        <end position="72"/>
    </location>
</feature>
<protein>
    <submittedName>
        <fullName evidence="2">Uncharacterized protein</fullName>
    </submittedName>
</protein>
<comment type="caution">
    <text evidence="2">The sequence shown here is derived from an EMBL/GenBank/DDBJ whole genome shotgun (WGS) entry which is preliminary data.</text>
</comment>
<reference evidence="2 3" key="1">
    <citation type="journal article" date="2024" name="G3 (Bethesda)">
        <title>Genome assembly of Hibiscus sabdariffa L. provides insights into metabolisms of medicinal natural products.</title>
        <authorList>
            <person name="Kim T."/>
        </authorList>
    </citation>
    <scope>NUCLEOTIDE SEQUENCE [LARGE SCALE GENOMIC DNA]</scope>
    <source>
        <strain evidence="2">TK-2024</strain>
        <tissue evidence="2">Old leaves</tissue>
    </source>
</reference>
<proteinExistence type="predicted"/>
<evidence type="ECO:0000313" key="3">
    <source>
        <dbReference type="Proteomes" id="UP001396334"/>
    </source>
</evidence>
<gene>
    <name evidence="2" type="ORF">V6N11_080457</name>
</gene>
<dbReference type="Proteomes" id="UP001396334">
    <property type="component" value="Unassembled WGS sequence"/>
</dbReference>
<name>A0ABR2R7S2_9ROSI</name>
<accession>A0ABR2R7S2</accession>
<keyword evidence="1" id="KW-0175">Coiled coil</keyword>